<dbReference type="EMBL" id="CP035704">
    <property type="protein sequence ID" value="QBB68949.1"/>
    <property type="molecule type" value="Genomic_DNA"/>
</dbReference>
<feature type="transmembrane region" description="Helical" evidence="1">
    <location>
        <begin position="146"/>
        <end position="167"/>
    </location>
</feature>
<keyword evidence="1" id="KW-0812">Transmembrane</keyword>
<feature type="transmembrane region" description="Helical" evidence="1">
    <location>
        <begin position="27"/>
        <end position="46"/>
    </location>
</feature>
<feature type="transmembrane region" description="Helical" evidence="1">
    <location>
        <begin position="188"/>
        <end position="208"/>
    </location>
</feature>
<dbReference type="Proteomes" id="UP000291562">
    <property type="component" value="Chromosome"/>
</dbReference>
<feature type="transmembrane region" description="Helical" evidence="1">
    <location>
        <begin position="214"/>
        <end position="232"/>
    </location>
</feature>
<feature type="transmembrane region" description="Helical" evidence="1">
    <location>
        <begin position="96"/>
        <end position="126"/>
    </location>
</feature>
<keyword evidence="1" id="KW-0472">Membrane</keyword>
<evidence type="ECO:0000256" key="1">
    <source>
        <dbReference type="SAM" id="Phobius"/>
    </source>
</evidence>
<gene>
    <name evidence="3" type="ORF">ELE36_00355</name>
</gene>
<keyword evidence="4" id="KW-1185">Reference proteome</keyword>
<keyword evidence="1" id="KW-1133">Transmembrane helix</keyword>
<evidence type="ECO:0000313" key="3">
    <source>
        <dbReference type="EMBL" id="QBB68949.1"/>
    </source>
</evidence>
<dbReference type="InterPro" id="IPR057169">
    <property type="entry name" value="DUF7847"/>
</dbReference>
<dbReference type="KEGG" id="xbc:ELE36_00355"/>
<dbReference type="NCBIfam" id="NF041043">
    <property type="entry name" value="BPSS1780_fam"/>
    <property type="match status" value="1"/>
</dbReference>
<protein>
    <recommendedName>
        <fullName evidence="2">DUF7847 domain-containing protein</fullName>
    </recommendedName>
</protein>
<evidence type="ECO:0000313" key="4">
    <source>
        <dbReference type="Proteomes" id="UP000291562"/>
    </source>
</evidence>
<dbReference type="InterPro" id="IPR047798">
    <property type="entry name" value="BPSS1780-like"/>
</dbReference>
<dbReference type="AlphaFoldDB" id="A0A411HER6"/>
<sequence length="259" mass="26923">MSFRQVDVNNSVGWLSKGWEIFSKNPGVWILMALVSFVIFVLLFFIPLLGQLAAAILGTLLYAGMIHAASEQDAGRSIDLNHLFRAFQDSSKLSPLVILSLIAVAGAVLSLVLGFLFLGGALGAAAIGGATNSGGLAVGALLGGGLLWVLLSMVIKLAVSALMFFAVPRIMLEGGDPIVAAKDSLNAVLANIGPMLIFGLIVIVLSIVAAIPLFLGWLVLMPVLACANYAAYQNVYGSVMSLPPTEPTPPTPPSEPPAV</sequence>
<organism evidence="3 4">
    <name type="scientific">Pseudolysobacter antarcticus</name>
    <dbReference type="NCBI Taxonomy" id="2511995"/>
    <lineage>
        <taxon>Bacteria</taxon>
        <taxon>Pseudomonadati</taxon>
        <taxon>Pseudomonadota</taxon>
        <taxon>Gammaproteobacteria</taxon>
        <taxon>Lysobacterales</taxon>
        <taxon>Rhodanobacteraceae</taxon>
        <taxon>Pseudolysobacter</taxon>
    </lineage>
</organism>
<dbReference type="RefSeq" id="WP_129831200.1">
    <property type="nucleotide sequence ID" value="NZ_CP035704.1"/>
</dbReference>
<feature type="domain" description="DUF7847" evidence="2">
    <location>
        <begin position="15"/>
        <end position="241"/>
    </location>
</feature>
<dbReference type="OrthoDB" id="6008063at2"/>
<proteinExistence type="predicted"/>
<name>A0A411HER6_9GAMM</name>
<accession>A0A411HER6</accession>
<evidence type="ECO:0000259" key="2">
    <source>
        <dbReference type="Pfam" id="PF25231"/>
    </source>
</evidence>
<reference evidence="3 4" key="1">
    <citation type="submission" date="2019-01" db="EMBL/GenBank/DDBJ databases">
        <title>Pseudolysobacter antarctica gen. nov., sp. nov., isolated from Fildes Peninsula, Antarctica.</title>
        <authorList>
            <person name="Wei Z."/>
            <person name="Peng F."/>
        </authorList>
    </citation>
    <scope>NUCLEOTIDE SEQUENCE [LARGE SCALE GENOMIC DNA]</scope>
    <source>
        <strain evidence="3 4">AQ6-296</strain>
    </source>
</reference>
<dbReference type="Pfam" id="PF25231">
    <property type="entry name" value="DUF7847"/>
    <property type="match status" value="1"/>
</dbReference>